<evidence type="ECO:0000313" key="2">
    <source>
        <dbReference type="EMBL" id="KAL1488102.1"/>
    </source>
</evidence>
<feature type="compositionally biased region" description="Basic and acidic residues" evidence="1">
    <location>
        <begin position="91"/>
        <end position="103"/>
    </location>
</feature>
<dbReference type="EMBL" id="JBDJPC010000015">
    <property type="protein sequence ID" value="KAL1488102.1"/>
    <property type="molecule type" value="Genomic_DNA"/>
</dbReference>
<proteinExistence type="predicted"/>
<gene>
    <name evidence="2" type="ORF">ABEB36_015060</name>
</gene>
<sequence length="259" mass="29427">MDCDKNIATIKLPNISKDTLEFSHSNQEQIHTEIVFEENTDTEENVRKILVIISFRVHTSDCSNFLVCYSGVSYGIVERVGVLGGVNNRHDADTTRHDTTRHDTTRHRGVLGGDMYRKRPYHSQFQNCEKYTKHHVLCTSPSTPLHSTAPGLTKTSFQFVYKQCGSRLVVSCRVVSCRVLSCRVTSCCVSFLPHPAPQFTPRSERSEVCTLNEIITKILEQEASTDNDTLELSLSNQEQLHTEMVFEQNTDTEENVRNI</sequence>
<keyword evidence="3" id="KW-1185">Reference proteome</keyword>
<evidence type="ECO:0000256" key="1">
    <source>
        <dbReference type="SAM" id="MobiDB-lite"/>
    </source>
</evidence>
<protein>
    <submittedName>
        <fullName evidence="2">Uncharacterized protein</fullName>
    </submittedName>
</protein>
<reference evidence="2 3" key="1">
    <citation type="submission" date="2024-05" db="EMBL/GenBank/DDBJ databases">
        <title>Genetic variation in Jamaican populations of the coffee berry borer (Hypothenemus hampei).</title>
        <authorList>
            <person name="Errbii M."/>
            <person name="Myrie A."/>
        </authorList>
    </citation>
    <scope>NUCLEOTIDE SEQUENCE [LARGE SCALE GENOMIC DNA]</scope>
    <source>
        <strain evidence="2">JA-Hopewell-2020-01-JO</strain>
        <tissue evidence="2">Whole body</tissue>
    </source>
</reference>
<feature type="region of interest" description="Disordered" evidence="1">
    <location>
        <begin position="91"/>
        <end position="113"/>
    </location>
</feature>
<evidence type="ECO:0000313" key="3">
    <source>
        <dbReference type="Proteomes" id="UP001566132"/>
    </source>
</evidence>
<accession>A0ABD1E2D1</accession>
<dbReference type="AlphaFoldDB" id="A0ABD1E2D1"/>
<name>A0ABD1E2D1_HYPHA</name>
<comment type="caution">
    <text evidence="2">The sequence shown here is derived from an EMBL/GenBank/DDBJ whole genome shotgun (WGS) entry which is preliminary data.</text>
</comment>
<organism evidence="2 3">
    <name type="scientific">Hypothenemus hampei</name>
    <name type="common">Coffee berry borer</name>
    <dbReference type="NCBI Taxonomy" id="57062"/>
    <lineage>
        <taxon>Eukaryota</taxon>
        <taxon>Metazoa</taxon>
        <taxon>Ecdysozoa</taxon>
        <taxon>Arthropoda</taxon>
        <taxon>Hexapoda</taxon>
        <taxon>Insecta</taxon>
        <taxon>Pterygota</taxon>
        <taxon>Neoptera</taxon>
        <taxon>Endopterygota</taxon>
        <taxon>Coleoptera</taxon>
        <taxon>Polyphaga</taxon>
        <taxon>Cucujiformia</taxon>
        <taxon>Curculionidae</taxon>
        <taxon>Scolytinae</taxon>
        <taxon>Hypothenemus</taxon>
    </lineage>
</organism>
<dbReference type="Proteomes" id="UP001566132">
    <property type="component" value="Unassembled WGS sequence"/>
</dbReference>